<keyword evidence="2" id="KW-1185">Reference proteome</keyword>
<name>A0A4U0NYU7_9SPHI</name>
<evidence type="ECO:0000313" key="2">
    <source>
        <dbReference type="Proteomes" id="UP000306808"/>
    </source>
</evidence>
<evidence type="ECO:0000313" key="1">
    <source>
        <dbReference type="EMBL" id="TJZ60056.1"/>
    </source>
</evidence>
<accession>A0A4U0NYU7</accession>
<reference evidence="1 2" key="1">
    <citation type="submission" date="2019-04" db="EMBL/GenBank/DDBJ databases">
        <title>Sphingobacterium olei sp. nov., isolated from oil-contaminated soil.</title>
        <authorList>
            <person name="Liu B."/>
        </authorList>
    </citation>
    <scope>NUCLEOTIDE SEQUENCE [LARGE SCALE GENOMIC DNA]</scope>
    <source>
        <strain evidence="1 2">HAL-9</strain>
    </source>
</reference>
<comment type="caution">
    <text evidence="1">The sequence shown here is derived from an EMBL/GenBank/DDBJ whole genome shotgun (WGS) entry which is preliminary data.</text>
</comment>
<sequence length="144" mass="16571">MGMKQINIEAEISIKNFSEQIQLKLHLNQIVGVELCMSLFLLKENLINAIGLKFRNFFILFKSSGDRFSYCESVALDNGVFKGQISNDSLDYILHYILKFYRDGIAEAEHVDIDFLNNNGKELTLTISCNIYQEYSADEIKKML</sequence>
<dbReference type="Proteomes" id="UP000306808">
    <property type="component" value="Unassembled WGS sequence"/>
</dbReference>
<dbReference type="AlphaFoldDB" id="A0A4U0NYU7"/>
<organism evidence="1 2">
    <name type="scientific">Sphingobacterium olei</name>
    <dbReference type="NCBI Taxonomy" id="2571155"/>
    <lineage>
        <taxon>Bacteria</taxon>
        <taxon>Pseudomonadati</taxon>
        <taxon>Bacteroidota</taxon>
        <taxon>Sphingobacteriia</taxon>
        <taxon>Sphingobacteriales</taxon>
        <taxon>Sphingobacteriaceae</taxon>
        <taxon>Sphingobacterium</taxon>
    </lineage>
</organism>
<proteinExistence type="predicted"/>
<dbReference type="RefSeq" id="WP_136901997.1">
    <property type="nucleotide sequence ID" value="NZ_SUME01000005.1"/>
</dbReference>
<dbReference type="EMBL" id="SUME01000005">
    <property type="protein sequence ID" value="TJZ60056.1"/>
    <property type="molecule type" value="Genomic_DNA"/>
</dbReference>
<gene>
    <name evidence="1" type="ORF">FAZ15_14320</name>
</gene>
<protein>
    <submittedName>
        <fullName evidence="1">Uncharacterized protein</fullName>
    </submittedName>
</protein>
<dbReference type="OrthoDB" id="9878426at2"/>